<evidence type="ECO:0000313" key="6">
    <source>
        <dbReference type="Proteomes" id="UP001596422"/>
    </source>
</evidence>
<feature type="domain" description="Ketoreductase" evidence="4">
    <location>
        <begin position="2"/>
        <end position="180"/>
    </location>
</feature>
<dbReference type="InterPro" id="IPR020904">
    <property type="entry name" value="Sc_DH/Rdtase_CS"/>
</dbReference>
<keyword evidence="6" id="KW-1185">Reference proteome</keyword>
<dbReference type="PANTHER" id="PTHR44196">
    <property type="entry name" value="DEHYDROGENASE/REDUCTASE SDR FAMILY MEMBER 7B"/>
    <property type="match status" value="1"/>
</dbReference>
<evidence type="ECO:0000259" key="4">
    <source>
        <dbReference type="SMART" id="SM00822"/>
    </source>
</evidence>
<keyword evidence="2" id="KW-0560">Oxidoreductase</keyword>
<dbReference type="InterPro" id="IPR002347">
    <property type="entry name" value="SDR_fam"/>
</dbReference>
<dbReference type="RefSeq" id="WP_379909904.1">
    <property type="nucleotide sequence ID" value="NZ_JBHSWE010000001.1"/>
</dbReference>
<dbReference type="SMART" id="SM00822">
    <property type="entry name" value="PKS_KR"/>
    <property type="match status" value="1"/>
</dbReference>
<dbReference type="CDD" id="cd05233">
    <property type="entry name" value="SDR_c"/>
    <property type="match status" value="1"/>
</dbReference>
<gene>
    <name evidence="5" type="ORF">ACFQDL_15910</name>
</gene>
<evidence type="ECO:0000256" key="1">
    <source>
        <dbReference type="ARBA" id="ARBA00006484"/>
    </source>
</evidence>
<evidence type="ECO:0000256" key="2">
    <source>
        <dbReference type="ARBA" id="ARBA00023002"/>
    </source>
</evidence>
<dbReference type="PROSITE" id="PS00061">
    <property type="entry name" value="ADH_SHORT"/>
    <property type="match status" value="1"/>
</dbReference>
<organism evidence="5 6">
    <name type="scientific">Marinobacterium aestuariivivens</name>
    <dbReference type="NCBI Taxonomy" id="1698799"/>
    <lineage>
        <taxon>Bacteria</taxon>
        <taxon>Pseudomonadati</taxon>
        <taxon>Pseudomonadota</taxon>
        <taxon>Gammaproteobacteria</taxon>
        <taxon>Oceanospirillales</taxon>
        <taxon>Oceanospirillaceae</taxon>
        <taxon>Marinobacterium</taxon>
    </lineage>
</organism>
<dbReference type="PRINTS" id="PR00080">
    <property type="entry name" value="SDRFAMILY"/>
</dbReference>
<comment type="caution">
    <text evidence="5">The sequence shown here is derived from an EMBL/GenBank/DDBJ whole genome shotgun (WGS) entry which is preliminary data.</text>
</comment>
<name>A0ABW2A1Y6_9GAMM</name>
<accession>A0ABW2A1Y6</accession>
<protein>
    <submittedName>
        <fullName evidence="5">SDR family oxidoreductase</fullName>
    </submittedName>
</protein>
<sequence length="258" mass="27557">MKDIVLTGATGGIGRAIAHRLAADGHRLTLIARSPERLQALTSVLPGQHRLLVQDLTDPDSGKRIAAALAEQSQVPDILINGAGIQHLETFAGSDWNDLERLLRTNLLAPMALVHALLPKLKPGSHIINIGSVFGEIGHPGYVAYGAAKGGLKRFSEALGRELEDSGVQVSWLAPRATDTPLNSPEAVALNRALGNRVDDPEVVAKAVSKLIRQPRSSRVIGFPECVFTRVNALLPRLVDGAISKQLATIKHHIGDKP</sequence>
<dbReference type="PRINTS" id="PR00081">
    <property type="entry name" value="GDHRDH"/>
</dbReference>
<comment type="similarity">
    <text evidence="1 3">Belongs to the short-chain dehydrogenases/reductases (SDR) family.</text>
</comment>
<dbReference type="Pfam" id="PF00106">
    <property type="entry name" value="adh_short"/>
    <property type="match status" value="1"/>
</dbReference>
<dbReference type="InterPro" id="IPR057326">
    <property type="entry name" value="KR_dom"/>
</dbReference>
<proteinExistence type="inferred from homology"/>
<dbReference type="Proteomes" id="UP001596422">
    <property type="component" value="Unassembled WGS sequence"/>
</dbReference>
<reference evidence="6" key="1">
    <citation type="journal article" date="2019" name="Int. J. Syst. Evol. Microbiol.">
        <title>The Global Catalogue of Microorganisms (GCM) 10K type strain sequencing project: providing services to taxonomists for standard genome sequencing and annotation.</title>
        <authorList>
            <consortium name="The Broad Institute Genomics Platform"/>
            <consortium name="The Broad Institute Genome Sequencing Center for Infectious Disease"/>
            <person name="Wu L."/>
            <person name="Ma J."/>
        </authorList>
    </citation>
    <scope>NUCLEOTIDE SEQUENCE [LARGE SCALE GENOMIC DNA]</scope>
    <source>
        <strain evidence="6">NBRC 111756</strain>
    </source>
</reference>
<dbReference type="Gene3D" id="3.40.50.720">
    <property type="entry name" value="NAD(P)-binding Rossmann-like Domain"/>
    <property type="match status" value="1"/>
</dbReference>
<dbReference type="NCBIfam" id="NF006565">
    <property type="entry name" value="PRK09072.1"/>
    <property type="match status" value="1"/>
</dbReference>
<dbReference type="PANTHER" id="PTHR44196:SF1">
    <property type="entry name" value="DEHYDROGENASE_REDUCTASE SDR FAMILY MEMBER 7B"/>
    <property type="match status" value="1"/>
</dbReference>
<evidence type="ECO:0000313" key="5">
    <source>
        <dbReference type="EMBL" id="MFC6671391.1"/>
    </source>
</evidence>
<dbReference type="InterPro" id="IPR036291">
    <property type="entry name" value="NAD(P)-bd_dom_sf"/>
</dbReference>
<evidence type="ECO:0000256" key="3">
    <source>
        <dbReference type="RuleBase" id="RU000363"/>
    </source>
</evidence>
<dbReference type="EMBL" id="JBHSWE010000001">
    <property type="protein sequence ID" value="MFC6671391.1"/>
    <property type="molecule type" value="Genomic_DNA"/>
</dbReference>
<dbReference type="SUPFAM" id="SSF51735">
    <property type="entry name" value="NAD(P)-binding Rossmann-fold domains"/>
    <property type="match status" value="1"/>
</dbReference>